<feature type="domain" description="L,D-TPase catalytic" evidence="7">
    <location>
        <begin position="82"/>
        <end position="204"/>
    </location>
</feature>
<comment type="caution">
    <text evidence="8">The sequence shown here is derived from an EMBL/GenBank/DDBJ whole genome shotgun (WGS) entry which is preliminary data.</text>
</comment>
<dbReference type="SUPFAM" id="SSF141523">
    <property type="entry name" value="L,D-transpeptidase catalytic domain-like"/>
    <property type="match status" value="1"/>
</dbReference>
<dbReference type="GO" id="GO:0071972">
    <property type="term" value="F:peptidoglycan L,D-transpeptidase activity"/>
    <property type="evidence" value="ECO:0007669"/>
    <property type="project" value="TreeGrafter"/>
</dbReference>
<dbReference type="RefSeq" id="WP_179659526.1">
    <property type="nucleotide sequence ID" value="NZ_JACBZR010000001.1"/>
</dbReference>
<protein>
    <recommendedName>
        <fullName evidence="7">L,D-TPase catalytic domain-containing protein</fullName>
    </recommendedName>
</protein>
<name>A0A7Z0ITP9_9ACTN</name>
<keyword evidence="9" id="KW-1185">Reference proteome</keyword>
<dbReference type="PANTHER" id="PTHR30582">
    <property type="entry name" value="L,D-TRANSPEPTIDASE"/>
    <property type="match status" value="1"/>
</dbReference>
<dbReference type="CDD" id="cd16913">
    <property type="entry name" value="YkuD_like"/>
    <property type="match status" value="1"/>
</dbReference>
<evidence type="ECO:0000259" key="7">
    <source>
        <dbReference type="PROSITE" id="PS52029"/>
    </source>
</evidence>
<dbReference type="GO" id="GO:0005576">
    <property type="term" value="C:extracellular region"/>
    <property type="evidence" value="ECO:0007669"/>
    <property type="project" value="TreeGrafter"/>
</dbReference>
<dbReference type="InterPro" id="IPR038063">
    <property type="entry name" value="Transpep_catalytic_dom"/>
</dbReference>
<keyword evidence="3 6" id="KW-0133">Cell shape</keyword>
<dbReference type="PANTHER" id="PTHR30582:SF2">
    <property type="entry name" value="L,D-TRANSPEPTIDASE YCIB-RELATED"/>
    <property type="match status" value="1"/>
</dbReference>
<dbReference type="EMBL" id="JACBZR010000001">
    <property type="protein sequence ID" value="NYI79191.1"/>
    <property type="molecule type" value="Genomic_DNA"/>
</dbReference>
<evidence type="ECO:0000313" key="8">
    <source>
        <dbReference type="EMBL" id="NYI79191.1"/>
    </source>
</evidence>
<evidence type="ECO:0000256" key="4">
    <source>
        <dbReference type="ARBA" id="ARBA00022984"/>
    </source>
</evidence>
<dbReference type="GO" id="GO:0008360">
    <property type="term" value="P:regulation of cell shape"/>
    <property type="evidence" value="ECO:0007669"/>
    <property type="project" value="UniProtKB-UniRule"/>
</dbReference>
<keyword evidence="2" id="KW-0808">Transferase</keyword>
<reference evidence="8 9" key="1">
    <citation type="submission" date="2020-07" db="EMBL/GenBank/DDBJ databases">
        <title>Sequencing the genomes of 1000 actinobacteria strains.</title>
        <authorList>
            <person name="Klenk H.-P."/>
        </authorList>
    </citation>
    <scope>NUCLEOTIDE SEQUENCE [LARGE SCALE GENOMIC DNA]</scope>
    <source>
        <strain evidence="8 9">DSM 26487</strain>
    </source>
</reference>
<gene>
    <name evidence="8" type="ORF">BJ988_003839</name>
</gene>
<keyword evidence="4 6" id="KW-0573">Peptidoglycan synthesis</keyword>
<dbReference type="Gene3D" id="2.40.440.10">
    <property type="entry name" value="L,D-transpeptidase catalytic domain-like"/>
    <property type="match status" value="1"/>
</dbReference>
<dbReference type="GO" id="GO:0071555">
    <property type="term" value="P:cell wall organization"/>
    <property type="evidence" value="ECO:0007669"/>
    <property type="project" value="UniProtKB-UniRule"/>
</dbReference>
<evidence type="ECO:0000256" key="3">
    <source>
        <dbReference type="ARBA" id="ARBA00022960"/>
    </source>
</evidence>
<evidence type="ECO:0000256" key="1">
    <source>
        <dbReference type="ARBA" id="ARBA00004752"/>
    </source>
</evidence>
<evidence type="ECO:0000313" key="9">
    <source>
        <dbReference type="Proteomes" id="UP000564496"/>
    </source>
</evidence>
<keyword evidence="5 6" id="KW-0961">Cell wall biogenesis/degradation</keyword>
<sequence>MLFAASLLTAAGLYGGIEVVAEPPADGRPSMTAGGVKMGAGEEVRAPALPPDTLREGDTTRHVAAWIATAEKMLPADSGDGRRAVFSISRQRVWIVSAADRPLRTYPVSGSVYDNLKPGTFRVFSRSKHARGINDSGRMKWFVRFTKGPNAAIGFHNIPVDKGKRVQSRAQLGTPLSHGCIRQAEPDAKAMWRFARLGTKVVVTD</sequence>
<dbReference type="PROSITE" id="PS52029">
    <property type="entry name" value="LD_TPASE"/>
    <property type="match status" value="1"/>
</dbReference>
<evidence type="ECO:0000256" key="2">
    <source>
        <dbReference type="ARBA" id="ARBA00022679"/>
    </source>
</evidence>
<evidence type="ECO:0000256" key="6">
    <source>
        <dbReference type="PROSITE-ProRule" id="PRU01373"/>
    </source>
</evidence>
<feature type="active site" description="Nucleophile" evidence="6">
    <location>
        <position position="180"/>
    </location>
</feature>
<evidence type="ECO:0000256" key="5">
    <source>
        <dbReference type="ARBA" id="ARBA00023316"/>
    </source>
</evidence>
<organism evidence="8 9">
    <name type="scientific">Nocardioides panzhihuensis</name>
    <dbReference type="NCBI Taxonomy" id="860243"/>
    <lineage>
        <taxon>Bacteria</taxon>
        <taxon>Bacillati</taxon>
        <taxon>Actinomycetota</taxon>
        <taxon>Actinomycetes</taxon>
        <taxon>Propionibacteriales</taxon>
        <taxon>Nocardioidaceae</taxon>
        <taxon>Nocardioides</taxon>
    </lineage>
</organism>
<dbReference type="InterPro" id="IPR050979">
    <property type="entry name" value="LD-transpeptidase"/>
</dbReference>
<dbReference type="Proteomes" id="UP000564496">
    <property type="component" value="Unassembled WGS sequence"/>
</dbReference>
<comment type="pathway">
    <text evidence="1 6">Cell wall biogenesis; peptidoglycan biosynthesis.</text>
</comment>
<accession>A0A7Z0ITP9</accession>
<proteinExistence type="predicted"/>
<dbReference type="GO" id="GO:0016740">
    <property type="term" value="F:transferase activity"/>
    <property type="evidence" value="ECO:0007669"/>
    <property type="project" value="UniProtKB-KW"/>
</dbReference>
<dbReference type="AlphaFoldDB" id="A0A7Z0ITP9"/>
<dbReference type="Pfam" id="PF03734">
    <property type="entry name" value="YkuD"/>
    <property type="match status" value="1"/>
</dbReference>
<dbReference type="UniPathway" id="UPA00219"/>
<dbReference type="InterPro" id="IPR005490">
    <property type="entry name" value="LD_TPept_cat_dom"/>
</dbReference>
<dbReference type="GO" id="GO:0018104">
    <property type="term" value="P:peptidoglycan-protein cross-linking"/>
    <property type="evidence" value="ECO:0007669"/>
    <property type="project" value="TreeGrafter"/>
</dbReference>
<feature type="active site" description="Proton donor/acceptor" evidence="6">
    <location>
        <position position="156"/>
    </location>
</feature>